<name>A0ABV8KL77_9ACTN</name>
<evidence type="ECO:0000256" key="1">
    <source>
        <dbReference type="SAM" id="Phobius"/>
    </source>
</evidence>
<gene>
    <name evidence="2" type="ORF">ACFOX0_13150</name>
</gene>
<comment type="caution">
    <text evidence="2">The sequence shown here is derived from an EMBL/GenBank/DDBJ whole genome shotgun (WGS) entry which is preliminary data.</text>
</comment>
<keyword evidence="1" id="KW-0472">Membrane</keyword>
<keyword evidence="3" id="KW-1185">Reference proteome</keyword>
<protein>
    <recommendedName>
        <fullName evidence="4">SPW repeat-containing protein</fullName>
    </recommendedName>
</protein>
<feature type="transmembrane region" description="Helical" evidence="1">
    <location>
        <begin position="57"/>
        <end position="78"/>
    </location>
</feature>
<evidence type="ECO:0000313" key="3">
    <source>
        <dbReference type="Proteomes" id="UP001595868"/>
    </source>
</evidence>
<feature type="transmembrane region" description="Helical" evidence="1">
    <location>
        <begin position="117"/>
        <end position="138"/>
    </location>
</feature>
<dbReference type="RefSeq" id="WP_377545195.1">
    <property type="nucleotide sequence ID" value="NZ_JBHSBN010000007.1"/>
</dbReference>
<dbReference type="EMBL" id="JBHSBN010000007">
    <property type="protein sequence ID" value="MFC4106869.1"/>
    <property type="molecule type" value="Genomic_DNA"/>
</dbReference>
<proteinExistence type="predicted"/>
<feature type="transmembrane region" description="Helical" evidence="1">
    <location>
        <begin position="25"/>
        <end position="45"/>
    </location>
</feature>
<keyword evidence="1" id="KW-1133">Transmembrane helix</keyword>
<keyword evidence="1" id="KW-0812">Transmembrane</keyword>
<evidence type="ECO:0000313" key="2">
    <source>
        <dbReference type="EMBL" id="MFC4106869.1"/>
    </source>
</evidence>
<sequence length="146" mass="14940">MSAPTDVPQPPPGPEPSGPNRTVDLLLRVAAGLISVVAAVVTGGLELMFATLRVGGHLIGLSVLLAVLANLALSWFAYHGVGRKGAVALPAIVWFGLMVPAAGGTREGDYLLAGNNWVGMAMIIAGAMTFAVVGFKLVMSPPPSIR</sequence>
<organism evidence="2 3">
    <name type="scientific">Micromonospora zhanjiangensis</name>
    <dbReference type="NCBI Taxonomy" id="1522057"/>
    <lineage>
        <taxon>Bacteria</taxon>
        <taxon>Bacillati</taxon>
        <taxon>Actinomycetota</taxon>
        <taxon>Actinomycetes</taxon>
        <taxon>Micromonosporales</taxon>
        <taxon>Micromonosporaceae</taxon>
        <taxon>Micromonospora</taxon>
    </lineage>
</organism>
<accession>A0ABV8KL77</accession>
<evidence type="ECO:0008006" key="4">
    <source>
        <dbReference type="Google" id="ProtNLM"/>
    </source>
</evidence>
<reference evidence="3" key="1">
    <citation type="journal article" date="2019" name="Int. J. Syst. Evol. Microbiol.">
        <title>The Global Catalogue of Microorganisms (GCM) 10K type strain sequencing project: providing services to taxonomists for standard genome sequencing and annotation.</title>
        <authorList>
            <consortium name="The Broad Institute Genomics Platform"/>
            <consortium name="The Broad Institute Genome Sequencing Center for Infectious Disease"/>
            <person name="Wu L."/>
            <person name="Ma J."/>
        </authorList>
    </citation>
    <scope>NUCLEOTIDE SEQUENCE [LARGE SCALE GENOMIC DNA]</scope>
    <source>
        <strain evidence="3">2902at01</strain>
    </source>
</reference>
<feature type="transmembrane region" description="Helical" evidence="1">
    <location>
        <begin position="85"/>
        <end position="105"/>
    </location>
</feature>
<dbReference type="Proteomes" id="UP001595868">
    <property type="component" value="Unassembled WGS sequence"/>
</dbReference>